<dbReference type="Proteomes" id="UP001417504">
    <property type="component" value="Unassembled WGS sequence"/>
</dbReference>
<protein>
    <submittedName>
        <fullName evidence="2">Uncharacterized protein</fullName>
    </submittedName>
</protein>
<comment type="caution">
    <text evidence="2">The sequence shown here is derived from an EMBL/GenBank/DDBJ whole genome shotgun (WGS) entry which is preliminary data.</text>
</comment>
<accession>A0AAP0KNP3</accession>
<evidence type="ECO:0000256" key="1">
    <source>
        <dbReference type="SAM" id="MobiDB-lite"/>
    </source>
</evidence>
<evidence type="ECO:0000313" key="2">
    <source>
        <dbReference type="EMBL" id="KAK9155088.1"/>
    </source>
</evidence>
<feature type="region of interest" description="Disordered" evidence="1">
    <location>
        <begin position="222"/>
        <end position="244"/>
    </location>
</feature>
<gene>
    <name evidence="2" type="ORF">Sjap_002568</name>
</gene>
<organism evidence="2 3">
    <name type="scientific">Stephania japonica</name>
    <dbReference type="NCBI Taxonomy" id="461633"/>
    <lineage>
        <taxon>Eukaryota</taxon>
        <taxon>Viridiplantae</taxon>
        <taxon>Streptophyta</taxon>
        <taxon>Embryophyta</taxon>
        <taxon>Tracheophyta</taxon>
        <taxon>Spermatophyta</taxon>
        <taxon>Magnoliopsida</taxon>
        <taxon>Ranunculales</taxon>
        <taxon>Menispermaceae</taxon>
        <taxon>Menispermoideae</taxon>
        <taxon>Cissampelideae</taxon>
        <taxon>Stephania</taxon>
    </lineage>
</organism>
<proteinExistence type="predicted"/>
<dbReference type="EMBL" id="JBBNAE010000001">
    <property type="protein sequence ID" value="KAK9155088.1"/>
    <property type="molecule type" value="Genomic_DNA"/>
</dbReference>
<dbReference type="AlphaFoldDB" id="A0AAP0KNP3"/>
<keyword evidence="3" id="KW-1185">Reference proteome</keyword>
<sequence>MKSESAPDQTVSCYTQFSAMLTALDSKFRRLCLKLRWTVRPSSRPKIIIRRFGKSDLNRGQGKEEVSNCQHSSSNGQVRPIRVATLNATMFSMAPAVPIVETYVGYGNGGGGNDGDEKFCILRILCTEDDKSFQKMDDSEGYCWKSVPPHHKDKYRRHFGRWDDTIPEDLIRAAYDKLAGIRYTALMHKLKKKRVQPVYVIDEAWRRYLEYRESEDFLAGSSQATTRIGTPRSKAPGLDPRRQCGGSVSFVTTQERLMTFIDTRSSGSMIGSREEMSGAHPATPDQSVDDEAVYLNVAGECPKGRVYGLGSLGRKKRRYARSLSNYERLWSSCGEDLGMNMDGAGLSQRTTTTTTKHRHLMTKTVSQIDPVDPPQQGDNVERETRWSGSVPRRYLALYVVQDCSKGTL</sequence>
<name>A0AAP0KNP3_9MAGN</name>
<evidence type="ECO:0000313" key="3">
    <source>
        <dbReference type="Proteomes" id="UP001417504"/>
    </source>
</evidence>
<reference evidence="2 3" key="1">
    <citation type="submission" date="2024-01" db="EMBL/GenBank/DDBJ databases">
        <title>Genome assemblies of Stephania.</title>
        <authorList>
            <person name="Yang L."/>
        </authorList>
    </citation>
    <scope>NUCLEOTIDE SEQUENCE [LARGE SCALE GENOMIC DNA]</scope>
    <source>
        <strain evidence="2">QJT</strain>
        <tissue evidence="2">Leaf</tissue>
    </source>
</reference>